<evidence type="ECO:0000259" key="8">
    <source>
        <dbReference type="Pfam" id="PF05922"/>
    </source>
</evidence>
<dbReference type="InterPro" id="IPR015500">
    <property type="entry name" value="Peptidase_S8_subtilisin-rel"/>
</dbReference>
<dbReference type="InterPro" id="IPR010259">
    <property type="entry name" value="S8pro/Inhibitor_I9"/>
</dbReference>
<dbReference type="PANTHER" id="PTHR10795">
    <property type="entry name" value="PROPROTEIN CONVERTASE SUBTILISIN/KEXIN"/>
    <property type="match status" value="1"/>
</dbReference>
<evidence type="ECO:0000256" key="4">
    <source>
        <dbReference type="PROSITE-ProRule" id="PRU01240"/>
    </source>
</evidence>
<protein>
    <submittedName>
        <fullName evidence="9">S8 family serine peptidase</fullName>
    </submittedName>
</protein>
<proteinExistence type="inferred from homology"/>
<dbReference type="InterPro" id="IPR045051">
    <property type="entry name" value="SBT"/>
</dbReference>
<evidence type="ECO:0000313" key="9">
    <source>
        <dbReference type="EMBL" id="NKX51798.1"/>
    </source>
</evidence>
<dbReference type="EMBL" id="JAAZSR010000311">
    <property type="protein sequence ID" value="NKX51798.1"/>
    <property type="molecule type" value="Genomic_DNA"/>
</dbReference>
<feature type="domain" description="Inhibitor I9" evidence="8">
    <location>
        <begin position="57"/>
        <end position="154"/>
    </location>
</feature>
<keyword evidence="10" id="KW-1185">Reference proteome</keyword>
<dbReference type="Proteomes" id="UP000523795">
    <property type="component" value="Unassembled WGS sequence"/>
</dbReference>
<accession>A0ABX1JS26</accession>
<name>A0ABX1JS26_9MICC</name>
<dbReference type="PRINTS" id="PR00723">
    <property type="entry name" value="SUBTILISIN"/>
</dbReference>
<keyword evidence="3" id="KW-0720">Serine protease</keyword>
<gene>
    <name evidence="9" type="ORF">HER39_14735</name>
</gene>
<dbReference type="Pfam" id="PF00082">
    <property type="entry name" value="Peptidase_S8"/>
    <property type="match status" value="1"/>
</dbReference>
<evidence type="ECO:0000256" key="3">
    <source>
        <dbReference type="ARBA" id="ARBA00022825"/>
    </source>
</evidence>
<dbReference type="PROSITE" id="PS51892">
    <property type="entry name" value="SUBTILASE"/>
    <property type="match status" value="1"/>
</dbReference>
<feature type="non-terminal residue" evidence="9">
    <location>
        <position position="416"/>
    </location>
</feature>
<keyword evidence="2" id="KW-0378">Hydrolase</keyword>
<dbReference type="SUPFAM" id="SSF52743">
    <property type="entry name" value="Subtilisin-like"/>
    <property type="match status" value="1"/>
</dbReference>
<dbReference type="InterPro" id="IPR036852">
    <property type="entry name" value="Peptidase_S8/S53_dom_sf"/>
</dbReference>
<sequence length="416" mass="42463">MRRPRLRAALALVLGVPLILSSGTVAAAAPDPSASGTAQPDAAALGKMPELYEDGRYIVMMAAKPLATYDGGVAGLPATRPAEGRRLDAESANARKYRQHLEQEQEQVARSEGVGVSTSFTTALNGSVADLTGLQAAALTKAGGVAAVARDEKFQPDYSSTDYLRLPGSKGVWKDEFGSVKKAGAGTVVGVLDTGYSPENDFFAGEEVKPLKGKKQPKVGEPYRDADGSIAMLKADGTVFKGGCQAGEAGSGFTGTECNSKVLGARFYADEFLQDPLTGGKGPKESIPPLDTDGHGTHTASTAAGNPGVRTSVDGRDFGTGSGVAPAAKVAVYKICWTAANEAASGCYGSAAVAAIDQAVRDGVDVLNYSISGSNDSVSDPVSMAFLHASLAGIFVSASAGNSGPQAATVNHSAPW</sequence>
<dbReference type="InterPro" id="IPR000209">
    <property type="entry name" value="Peptidase_S8/S53_dom"/>
</dbReference>
<evidence type="ECO:0000256" key="6">
    <source>
        <dbReference type="SAM" id="SignalP"/>
    </source>
</evidence>
<evidence type="ECO:0000256" key="5">
    <source>
        <dbReference type="SAM" id="MobiDB-lite"/>
    </source>
</evidence>
<feature type="chain" id="PRO_5045106849" evidence="6">
    <location>
        <begin position="28"/>
        <end position="416"/>
    </location>
</feature>
<feature type="signal peptide" evidence="6">
    <location>
        <begin position="1"/>
        <end position="27"/>
    </location>
</feature>
<keyword evidence="1" id="KW-0645">Protease</keyword>
<evidence type="ECO:0000256" key="2">
    <source>
        <dbReference type="ARBA" id="ARBA00022801"/>
    </source>
</evidence>
<evidence type="ECO:0000256" key="1">
    <source>
        <dbReference type="ARBA" id="ARBA00022670"/>
    </source>
</evidence>
<organism evidence="9 10">
    <name type="scientific">Arthrobacter deserti</name>
    <dbReference type="NCBI Taxonomy" id="1742687"/>
    <lineage>
        <taxon>Bacteria</taxon>
        <taxon>Bacillati</taxon>
        <taxon>Actinomycetota</taxon>
        <taxon>Actinomycetes</taxon>
        <taxon>Micrococcales</taxon>
        <taxon>Micrococcaceae</taxon>
        <taxon>Arthrobacter</taxon>
    </lineage>
</organism>
<evidence type="ECO:0000259" key="7">
    <source>
        <dbReference type="Pfam" id="PF00082"/>
    </source>
</evidence>
<comment type="similarity">
    <text evidence="4">Belongs to the peptidase S8 family.</text>
</comment>
<feature type="region of interest" description="Disordered" evidence="5">
    <location>
        <begin position="276"/>
        <end position="310"/>
    </location>
</feature>
<dbReference type="Gene3D" id="3.40.50.200">
    <property type="entry name" value="Peptidase S8/S53 domain"/>
    <property type="match status" value="1"/>
</dbReference>
<dbReference type="Pfam" id="PF05922">
    <property type="entry name" value="Inhibitor_I9"/>
    <property type="match status" value="1"/>
</dbReference>
<reference evidence="9 10" key="1">
    <citation type="submission" date="2020-04" db="EMBL/GenBank/DDBJ databases">
        <authorList>
            <person name="Liu S."/>
        </authorList>
    </citation>
    <scope>NUCLEOTIDE SEQUENCE [LARGE SCALE GENOMIC DNA]</scope>
    <source>
        <strain evidence="9 10">CGMCC 1.15091</strain>
    </source>
</reference>
<comment type="caution">
    <text evidence="9">The sequence shown here is derived from an EMBL/GenBank/DDBJ whole genome shotgun (WGS) entry which is preliminary data.</text>
</comment>
<comment type="caution">
    <text evidence="4">Lacks conserved residue(s) required for the propagation of feature annotation.</text>
</comment>
<evidence type="ECO:0000313" key="10">
    <source>
        <dbReference type="Proteomes" id="UP000523795"/>
    </source>
</evidence>
<keyword evidence="6" id="KW-0732">Signal</keyword>
<feature type="domain" description="Peptidase S8/S53" evidence="7">
    <location>
        <begin position="184"/>
        <end position="412"/>
    </location>
</feature>